<accession>A0AAJ0AQP2</accession>
<evidence type="ECO:0000313" key="2">
    <source>
        <dbReference type="EMBL" id="KAK1688612.1"/>
    </source>
</evidence>
<dbReference type="EMBL" id="JAHMHR010000011">
    <property type="protein sequence ID" value="KAK1688612.1"/>
    <property type="molecule type" value="Genomic_DNA"/>
</dbReference>
<keyword evidence="3" id="KW-1185">Reference proteome</keyword>
<dbReference type="Proteomes" id="UP001224890">
    <property type="component" value="Unassembled WGS sequence"/>
</dbReference>
<organism evidence="2 3">
    <name type="scientific">Colletotrichum godetiae</name>
    <dbReference type="NCBI Taxonomy" id="1209918"/>
    <lineage>
        <taxon>Eukaryota</taxon>
        <taxon>Fungi</taxon>
        <taxon>Dikarya</taxon>
        <taxon>Ascomycota</taxon>
        <taxon>Pezizomycotina</taxon>
        <taxon>Sordariomycetes</taxon>
        <taxon>Hypocreomycetidae</taxon>
        <taxon>Glomerellales</taxon>
        <taxon>Glomerellaceae</taxon>
        <taxon>Colletotrichum</taxon>
        <taxon>Colletotrichum acutatum species complex</taxon>
    </lineage>
</organism>
<name>A0AAJ0AQP2_9PEZI</name>
<dbReference type="RefSeq" id="XP_060432307.1">
    <property type="nucleotide sequence ID" value="XM_060567644.1"/>
</dbReference>
<evidence type="ECO:0000256" key="1">
    <source>
        <dbReference type="SAM" id="MobiDB-lite"/>
    </source>
</evidence>
<reference evidence="2" key="1">
    <citation type="submission" date="2021-06" db="EMBL/GenBank/DDBJ databases">
        <title>Comparative genomics, transcriptomics and evolutionary studies reveal genomic signatures of adaptation to plant cell wall in hemibiotrophic fungi.</title>
        <authorList>
            <consortium name="DOE Joint Genome Institute"/>
            <person name="Baroncelli R."/>
            <person name="Diaz J.F."/>
            <person name="Benocci T."/>
            <person name="Peng M."/>
            <person name="Battaglia E."/>
            <person name="Haridas S."/>
            <person name="Andreopoulos W."/>
            <person name="Labutti K."/>
            <person name="Pangilinan J."/>
            <person name="Floch G.L."/>
            <person name="Makela M.R."/>
            <person name="Henrissat B."/>
            <person name="Grigoriev I.V."/>
            <person name="Crouch J.A."/>
            <person name="De Vries R.P."/>
            <person name="Sukno S.A."/>
            <person name="Thon M.R."/>
        </authorList>
    </citation>
    <scope>NUCLEOTIDE SEQUENCE</scope>
    <source>
        <strain evidence="2">CBS 193.32</strain>
    </source>
</reference>
<dbReference type="AlphaFoldDB" id="A0AAJ0AQP2"/>
<evidence type="ECO:0000313" key="3">
    <source>
        <dbReference type="Proteomes" id="UP001224890"/>
    </source>
</evidence>
<protein>
    <submittedName>
        <fullName evidence="2">Uncharacterized protein</fullName>
    </submittedName>
</protein>
<sequence length="99" mass="10765">MSRRHLAVPTGEPHSRRIYFIFLHLLGCQAALHQALDSRRHGPPAGSYSAATQERKRPLGRVWRLTPHSVSSFATPPAHAFHSNATGGVIVPPTSALPT</sequence>
<feature type="region of interest" description="Disordered" evidence="1">
    <location>
        <begin position="38"/>
        <end position="59"/>
    </location>
</feature>
<gene>
    <name evidence="2" type="ORF">BDP55DRAFT_50093</name>
</gene>
<proteinExistence type="predicted"/>
<comment type="caution">
    <text evidence="2">The sequence shown here is derived from an EMBL/GenBank/DDBJ whole genome shotgun (WGS) entry which is preliminary data.</text>
</comment>
<dbReference type="GeneID" id="85452170"/>